<dbReference type="PANTHER" id="PTHR30071">
    <property type="entry name" value="HEME EXPORTER PROTEIN C"/>
    <property type="match status" value="1"/>
</dbReference>
<evidence type="ECO:0000313" key="11">
    <source>
        <dbReference type="EMBL" id="CAH1000316.1"/>
    </source>
</evidence>
<evidence type="ECO:0000259" key="10">
    <source>
        <dbReference type="Pfam" id="PF01578"/>
    </source>
</evidence>
<keyword evidence="8 9" id="KW-0472">Membrane</keyword>
<gene>
    <name evidence="11" type="primary">ccsA_2</name>
    <name evidence="11" type="ORF">LEM8419_01469</name>
</gene>
<feature type="transmembrane region" description="Helical" evidence="9">
    <location>
        <begin position="270"/>
        <end position="291"/>
    </location>
</feature>
<dbReference type="EMBL" id="CAKLPZ010000001">
    <property type="protein sequence ID" value="CAH1000316.1"/>
    <property type="molecule type" value="Genomic_DNA"/>
</dbReference>
<keyword evidence="6" id="KW-0201">Cytochrome c-type biogenesis</keyword>
<comment type="caution">
    <text evidence="11">The sequence shown here is derived from an EMBL/GenBank/DDBJ whole genome shotgun (WGS) entry which is preliminary data.</text>
</comment>
<dbReference type="PANTHER" id="PTHR30071:SF1">
    <property type="entry name" value="CYTOCHROME B_B6 PROTEIN-RELATED"/>
    <property type="match status" value="1"/>
</dbReference>
<feature type="transmembrane region" description="Helical" evidence="9">
    <location>
        <begin position="303"/>
        <end position="320"/>
    </location>
</feature>
<dbReference type="RefSeq" id="WP_238750368.1">
    <property type="nucleotide sequence ID" value="NZ_CAKLPZ010000001.1"/>
</dbReference>
<dbReference type="InterPro" id="IPR002541">
    <property type="entry name" value="Cyt_c_assembly"/>
</dbReference>
<feature type="domain" description="Cytochrome c assembly protein" evidence="10">
    <location>
        <begin position="180"/>
        <end position="327"/>
    </location>
</feature>
<feature type="transmembrane region" description="Helical" evidence="9">
    <location>
        <begin position="182"/>
        <end position="203"/>
    </location>
</feature>
<keyword evidence="7 9" id="KW-1133">Transmembrane helix</keyword>
<evidence type="ECO:0000256" key="7">
    <source>
        <dbReference type="ARBA" id="ARBA00022989"/>
    </source>
</evidence>
<evidence type="ECO:0000256" key="6">
    <source>
        <dbReference type="ARBA" id="ARBA00022748"/>
    </source>
</evidence>
<sequence length="385" mass="42228">MEKLMRQQWWKVLSVVILLYALTAGLLVPLKPNVVRVYPAAAELGQTQSIELVGYNTRFLDDQGDSKAWLSLSAGEASYAIAADAITVADDRRATATFTLPAHLPTSSTSAQALSLIVSGPANGTFVAPAAVTVRQTTAPADPAPYVSAWKAGSLQADDLTANTAFTFPYRGLLSETIRNTYFHVSLWFAMMFLFIAAVVYAIKHLRAKNRMEAGGLPDVAALSDLTRMERTDHWSVVFTGVGMLFGILGLLTGAVWAKYTWGSWWNWDIKQFTTLIALLIYAGYFVLRAAFPDPEQRGRLGAVYNIFAFACLIPLIYILPRMSSTSLHPGADGNPAMGGEDLDNTMRMVFYPTIIGWTLFGGWMAGVAYRSRIVGERLLRRSGF</sequence>
<feature type="transmembrane region" description="Helical" evidence="9">
    <location>
        <begin position="237"/>
        <end position="258"/>
    </location>
</feature>
<proteinExistence type="inferred from homology"/>
<comment type="similarity">
    <text evidence="3">Belongs to the CcmC/CycZ/HelC family.</text>
</comment>
<feature type="transmembrane region" description="Helical" evidence="9">
    <location>
        <begin position="12"/>
        <end position="30"/>
    </location>
</feature>
<evidence type="ECO:0000256" key="5">
    <source>
        <dbReference type="ARBA" id="ARBA00022692"/>
    </source>
</evidence>
<feature type="transmembrane region" description="Helical" evidence="9">
    <location>
        <begin position="350"/>
        <end position="370"/>
    </location>
</feature>
<accession>A0ABM9AZN1</accession>
<keyword evidence="5 9" id="KW-0812">Transmembrane</keyword>
<protein>
    <recommendedName>
        <fullName evidence="4">Heme exporter protein C</fullName>
    </recommendedName>
</protein>
<evidence type="ECO:0000256" key="4">
    <source>
        <dbReference type="ARBA" id="ARBA00016463"/>
    </source>
</evidence>
<dbReference type="Proteomes" id="UP000837803">
    <property type="component" value="Unassembled WGS sequence"/>
</dbReference>
<dbReference type="PRINTS" id="PR01386">
    <property type="entry name" value="CCMCBIOGNSIS"/>
</dbReference>
<evidence type="ECO:0000256" key="8">
    <source>
        <dbReference type="ARBA" id="ARBA00023136"/>
    </source>
</evidence>
<dbReference type="InterPro" id="IPR003557">
    <property type="entry name" value="Cyt_c_biogenesis_CcmC"/>
</dbReference>
<keyword evidence="12" id="KW-1185">Reference proteome</keyword>
<comment type="subcellular location">
    <subcellularLocation>
        <location evidence="2">Membrane</location>
        <topology evidence="2">Multi-pass membrane protein</topology>
    </subcellularLocation>
</comment>
<evidence type="ECO:0000256" key="1">
    <source>
        <dbReference type="ARBA" id="ARBA00002442"/>
    </source>
</evidence>
<comment type="function">
    <text evidence="1">Required for the export of heme to the periplasm for the biogenesis of c-type cytochromes.</text>
</comment>
<dbReference type="Pfam" id="PF01578">
    <property type="entry name" value="Cytochrom_C_asm"/>
    <property type="match status" value="1"/>
</dbReference>
<evidence type="ECO:0000313" key="12">
    <source>
        <dbReference type="Proteomes" id="UP000837803"/>
    </source>
</evidence>
<reference evidence="11" key="1">
    <citation type="submission" date="2021-12" db="EMBL/GenBank/DDBJ databases">
        <authorList>
            <person name="Rodrigo-Torres L."/>
            <person name="Arahal R. D."/>
            <person name="Lucena T."/>
        </authorList>
    </citation>
    <scope>NUCLEOTIDE SEQUENCE</scope>
    <source>
        <strain evidence="11">CECT 8419</strain>
    </source>
</reference>
<evidence type="ECO:0000256" key="9">
    <source>
        <dbReference type="SAM" id="Phobius"/>
    </source>
</evidence>
<organism evidence="11 12">
    <name type="scientific">Neolewinella maritima</name>
    <dbReference type="NCBI Taxonomy" id="1383882"/>
    <lineage>
        <taxon>Bacteria</taxon>
        <taxon>Pseudomonadati</taxon>
        <taxon>Bacteroidota</taxon>
        <taxon>Saprospiria</taxon>
        <taxon>Saprospirales</taxon>
        <taxon>Lewinellaceae</taxon>
        <taxon>Neolewinella</taxon>
    </lineage>
</organism>
<dbReference type="InterPro" id="IPR045062">
    <property type="entry name" value="Cyt_c_biogenesis_CcsA/CcmC"/>
</dbReference>
<evidence type="ECO:0000256" key="3">
    <source>
        <dbReference type="ARBA" id="ARBA00005840"/>
    </source>
</evidence>
<evidence type="ECO:0000256" key="2">
    <source>
        <dbReference type="ARBA" id="ARBA00004141"/>
    </source>
</evidence>
<name>A0ABM9AZN1_9BACT</name>